<dbReference type="Proteomes" id="UP000215155">
    <property type="component" value="Unassembled WGS sequence"/>
</dbReference>
<evidence type="ECO:0000256" key="4">
    <source>
        <dbReference type="ARBA" id="ARBA00022692"/>
    </source>
</evidence>
<accession>A0A229I358</accession>
<reference evidence="12" key="3">
    <citation type="submission" date="2022-11" db="EMBL/GenBank/DDBJ databases">
        <title>Genomic repertoires linked with pathogenic potency of arthritogenic Prevotella copri isolated from the gut of rheumatoid arthritis patients.</title>
        <authorList>
            <person name="Nii T."/>
            <person name="Maeda Y."/>
            <person name="Motooka D."/>
            <person name="Naito M."/>
            <person name="Matsumoto Y."/>
            <person name="Ogawa T."/>
            <person name="Oguro-Igashira E."/>
            <person name="Kishikawa T."/>
            <person name="Yamashita M."/>
            <person name="Koizumi S."/>
            <person name="Kurakawa T."/>
            <person name="Okumura R."/>
            <person name="Kayama H."/>
            <person name="Murakami M."/>
            <person name="Sakaguchi T."/>
            <person name="Das B."/>
            <person name="Nakamura S."/>
            <person name="Okada Y."/>
            <person name="Kumanogoh A."/>
            <person name="Takeda K."/>
        </authorList>
    </citation>
    <scope>NUCLEOTIDE SEQUENCE</scope>
    <source>
        <strain evidence="12">F3-75</strain>
    </source>
</reference>
<organism evidence="15 20">
    <name type="scientific">Segatella copri</name>
    <dbReference type="NCBI Taxonomy" id="165179"/>
    <lineage>
        <taxon>Bacteria</taxon>
        <taxon>Pseudomonadati</taxon>
        <taxon>Bacteroidota</taxon>
        <taxon>Bacteroidia</taxon>
        <taxon>Bacteroidales</taxon>
        <taxon>Prevotellaceae</taxon>
        <taxon>Segatella</taxon>
    </lineage>
</organism>
<comment type="activity regulation">
    <text evidence="11">Na(+) is not transported, but it plays an essential structural role and its presence is essential for fluoride channel function.</text>
</comment>
<keyword evidence="11" id="KW-0915">Sodium</keyword>
<gene>
    <name evidence="11 15" type="primary">crcB</name>
    <name evidence="11" type="synonym">fluC</name>
    <name evidence="16" type="ORF">CFT61_13610</name>
    <name evidence="15" type="ORF">F7D25_11735</name>
    <name evidence="14" type="ORF">F7D57_04160</name>
    <name evidence="13" type="ORF">F7D95_06570</name>
    <name evidence="12" type="ORF">ONT16_08200</name>
</gene>
<keyword evidence="5 11" id="KW-1133">Transmembrane helix</keyword>
<dbReference type="EMBL" id="VZBP01000053">
    <property type="protein sequence ID" value="MQO08928.1"/>
    <property type="molecule type" value="Genomic_DNA"/>
</dbReference>
<keyword evidence="6 11" id="KW-0406">Ion transport</keyword>
<reference evidence="18 19" key="2">
    <citation type="submission" date="2019-09" db="EMBL/GenBank/DDBJ databases">
        <title>Distinct polysaccharide growth profiles of human intestinal Prevotella copri isolates.</title>
        <authorList>
            <person name="Fehlner-Peach H."/>
            <person name="Magnabosco C."/>
            <person name="Raghavan V."/>
            <person name="Scher J.U."/>
            <person name="Tett A."/>
            <person name="Cox L.M."/>
            <person name="Gottsegen C."/>
            <person name="Watters A."/>
            <person name="Wiltshire- Gordon J.D."/>
            <person name="Segata N."/>
            <person name="Bonneau R."/>
            <person name="Littman D.R."/>
        </authorList>
    </citation>
    <scope>NUCLEOTIDE SEQUENCE [LARGE SCALE GENOMIC DNA]</scope>
    <source>
        <strain evidence="18">iA624</strain>
        <strain evidence="14">IA624</strain>
        <strain evidence="15">IAA917</strain>
        <strain evidence="20">iAA917</strain>
        <strain evidence="13">IAQ1179</strain>
        <strain evidence="19">iAQ1179</strain>
    </source>
</reference>
<dbReference type="HAMAP" id="MF_00454">
    <property type="entry name" value="FluC"/>
    <property type="match status" value="1"/>
</dbReference>
<comment type="function">
    <text evidence="11">Fluoride-specific ion channel. Important for reducing fluoride concentration in the cell, thus reducing its toxicity.</text>
</comment>
<dbReference type="Pfam" id="PF02537">
    <property type="entry name" value="CRCB"/>
    <property type="match status" value="1"/>
</dbReference>
<evidence type="ECO:0000256" key="9">
    <source>
        <dbReference type="ARBA" id="ARBA00035120"/>
    </source>
</evidence>
<dbReference type="GO" id="GO:0005886">
    <property type="term" value="C:plasma membrane"/>
    <property type="evidence" value="ECO:0007669"/>
    <property type="project" value="UniProtKB-SubCell"/>
</dbReference>
<dbReference type="OrthoDB" id="9815830at2"/>
<feature type="binding site" evidence="11">
    <location>
        <position position="79"/>
    </location>
    <ligand>
        <name>Na(+)</name>
        <dbReference type="ChEBI" id="CHEBI:29101"/>
        <note>structural</note>
    </ligand>
</feature>
<keyword evidence="7 11" id="KW-0472">Membrane</keyword>
<keyword evidence="11" id="KW-0813">Transport</keyword>
<evidence type="ECO:0000313" key="19">
    <source>
        <dbReference type="Proteomes" id="UP000442105"/>
    </source>
</evidence>
<evidence type="ECO:0000256" key="6">
    <source>
        <dbReference type="ARBA" id="ARBA00023065"/>
    </source>
</evidence>
<sequence length="126" mass="13621">MKEILIVSIGSFFGGGMRYWISKMVQSCTVIAFPFGTMAVNVAGCLIIGFLSGLNWREGGWMSPSAKLLLTTGFCGGFTTFSTFMNEGAGLMKEENYLYMMLYLFGSLALGLVAVLAGHYLAKIIA</sequence>
<feature type="binding site" evidence="11">
    <location>
        <position position="76"/>
    </location>
    <ligand>
        <name>Na(+)</name>
        <dbReference type="ChEBI" id="CHEBI:29101"/>
        <note>structural</note>
    </ligand>
</feature>
<dbReference type="EMBL" id="JAPDVK010000002">
    <property type="protein sequence ID" value="MCW4128234.1"/>
    <property type="molecule type" value="Genomic_DNA"/>
</dbReference>
<evidence type="ECO:0000256" key="8">
    <source>
        <dbReference type="ARBA" id="ARBA00023303"/>
    </source>
</evidence>
<dbReference type="NCBIfam" id="TIGR00494">
    <property type="entry name" value="crcB"/>
    <property type="match status" value="1"/>
</dbReference>
<proteinExistence type="inferred from homology"/>
<evidence type="ECO:0000256" key="3">
    <source>
        <dbReference type="ARBA" id="ARBA00022519"/>
    </source>
</evidence>
<comment type="caution">
    <text evidence="15">The sequence shown here is derived from an EMBL/GenBank/DDBJ whole genome shotgun (WGS) entry which is preliminary data.</text>
</comment>
<evidence type="ECO:0000256" key="11">
    <source>
        <dbReference type="HAMAP-Rule" id="MF_00454"/>
    </source>
</evidence>
<evidence type="ECO:0000313" key="15">
    <source>
        <dbReference type="EMBL" id="MQP15064.1"/>
    </source>
</evidence>
<dbReference type="GO" id="GO:0140114">
    <property type="term" value="P:cellular detoxification of fluoride"/>
    <property type="evidence" value="ECO:0007669"/>
    <property type="project" value="UniProtKB-UniRule"/>
</dbReference>
<feature type="transmembrane region" description="Helical" evidence="11">
    <location>
        <begin position="97"/>
        <end position="122"/>
    </location>
</feature>
<dbReference type="EMBL" id="NMPZ01000027">
    <property type="protein sequence ID" value="OXL42977.1"/>
    <property type="molecule type" value="Genomic_DNA"/>
</dbReference>
<keyword evidence="2 11" id="KW-1003">Cell membrane</keyword>
<keyword evidence="8 11" id="KW-0407">Ion channel</keyword>
<reference evidence="16 17" key="1">
    <citation type="submission" date="2017-07" db="EMBL/GenBank/DDBJ databases">
        <title>Draft genome sequence of Prevotella copri isolated from the gut of healthy adult Indian.</title>
        <authorList>
            <person name="Das B."/>
            <person name="Bag S."/>
            <person name="Ghosh T.S."/>
        </authorList>
    </citation>
    <scope>NUCLEOTIDE SEQUENCE [LARGE SCALE GENOMIC DNA]</scope>
    <source>
        <strain evidence="16 17">Indica</strain>
    </source>
</reference>
<keyword evidence="11" id="KW-0479">Metal-binding</keyword>
<keyword evidence="3" id="KW-0997">Cell inner membrane</keyword>
<dbReference type="Proteomes" id="UP000405805">
    <property type="component" value="Unassembled WGS sequence"/>
</dbReference>
<dbReference type="PANTHER" id="PTHR28259:SF1">
    <property type="entry name" value="FLUORIDE EXPORT PROTEIN 1-RELATED"/>
    <property type="match status" value="1"/>
</dbReference>
<comment type="catalytic activity">
    <reaction evidence="10">
        <text>fluoride(in) = fluoride(out)</text>
        <dbReference type="Rhea" id="RHEA:76159"/>
        <dbReference type="ChEBI" id="CHEBI:17051"/>
    </reaction>
    <physiologicalReaction direction="left-to-right" evidence="10">
        <dbReference type="Rhea" id="RHEA:76160"/>
    </physiologicalReaction>
</comment>
<dbReference type="PANTHER" id="PTHR28259">
    <property type="entry name" value="FLUORIDE EXPORT PROTEIN 1-RELATED"/>
    <property type="match status" value="1"/>
</dbReference>
<dbReference type="InterPro" id="IPR003691">
    <property type="entry name" value="FluC"/>
</dbReference>
<evidence type="ECO:0000256" key="1">
    <source>
        <dbReference type="ARBA" id="ARBA00004651"/>
    </source>
</evidence>
<dbReference type="Proteomes" id="UP001209344">
    <property type="component" value="Unassembled WGS sequence"/>
</dbReference>
<dbReference type="Proteomes" id="UP000477980">
    <property type="component" value="Unassembled WGS sequence"/>
</dbReference>
<evidence type="ECO:0000313" key="17">
    <source>
        <dbReference type="Proteomes" id="UP000215155"/>
    </source>
</evidence>
<evidence type="ECO:0000313" key="18">
    <source>
        <dbReference type="Proteomes" id="UP000405805"/>
    </source>
</evidence>
<feature type="transmembrane region" description="Helical" evidence="11">
    <location>
        <begin position="68"/>
        <end position="85"/>
    </location>
</feature>
<dbReference type="Proteomes" id="UP000442105">
    <property type="component" value="Unassembled WGS sequence"/>
</dbReference>
<dbReference type="RefSeq" id="WP_089544945.1">
    <property type="nucleotide sequence ID" value="NZ_JAHOEU010000112.1"/>
</dbReference>
<evidence type="ECO:0000256" key="2">
    <source>
        <dbReference type="ARBA" id="ARBA00022475"/>
    </source>
</evidence>
<dbReference type="GO" id="GO:0062054">
    <property type="term" value="F:fluoride channel activity"/>
    <property type="evidence" value="ECO:0007669"/>
    <property type="project" value="UniProtKB-UniRule"/>
</dbReference>
<evidence type="ECO:0000313" key="14">
    <source>
        <dbReference type="EMBL" id="MQO08928.1"/>
    </source>
</evidence>
<feature type="transmembrane region" description="Helical" evidence="11">
    <location>
        <begin position="37"/>
        <end position="56"/>
    </location>
</feature>
<dbReference type="GO" id="GO:0046872">
    <property type="term" value="F:metal ion binding"/>
    <property type="evidence" value="ECO:0007669"/>
    <property type="project" value="UniProtKB-KW"/>
</dbReference>
<evidence type="ECO:0000313" key="13">
    <source>
        <dbReference type="EMBL" id="MQN12487.1"/>
    </source>
</evidence>
<evidence type="ECO:0000256" key="10">
    <source>
        <dbReference type="ARBA" id="ARBA00035585"/>
    </source>
</evidence>
<evidence type="ECO:0000256" key="5">
    <source>
        <dbReference type="ARBA" id="ARBA00022989"/>
    </source>
</evidence>
<evidence type="ECO:0000313" key="20">
    <source>
        <dbReference type="Proteomes" id="UP000477980"/>
    </source>
</evidence>
<evidence type="ECO:0000256" key="7">
    <source>
        <dbReference type="ARBA" id="ARBA00023136"/>
    </source>
</evidence>
<evidence type="ECO:0000313" key="12">
    <source>
        <dbReference type="EMBL" id="MCW4128234.1"/>
    </source>
</evidence>
<dbReference type="EMBL" id="VZCW01000175">
    <property type="protein sequence ID" value="MQN12487.1"/>
    <property type="molecule type" value="Genomic_DNA"/>
</dbReference>
<evidence type="ECO:0000313" key="16">
    <source>
        <dbReference type="EMBL" id="OXL42977.1"/>
    </source>
</evidence>
<dbReference type="EMBL" id="VZAH01000113">
    <property type="protein sequence ID" value="MQP15064.1"/>
    <property type="molecule type" value="Genomic_DNA"/>
</dbReference>
<comment type="similarity">
    <text evidence="9 11">Belongs to the fluoride channel Fluc/FEX (TC 1.A.43) family.</text>
</comment>
<name>A0A229I358_9BACT</name>
<dbReference type="AlphaFoldDB" id="A0A229I358"/>
<comment type="subcellular location">
    <subcellularLocation>
        <location evidence="1 11">Cell membrane</location>
        <topology evidence="1 11">Multi-pass membrane protein</topology>
    </subcellularLocation>
</comment>
<keyword evidence="4 11" id="KW-0812">Transmembrane</keyword>
<protein>
    <recommendedName>
        <fullName evidence="11">Fluoride-specific ion channel FluC</fullName>
    </recommendedName>
</protein>